<dbReference type="OrthoDB" id="6264098at2759"/>
<evidence type="ECO:0000313" key="2">
    <source>
        <dbReference type="EMBL" id="VDO10664.1"/>
    </source>
</evidence>
<keyword evidence="1" id="KW-0812">Transmembrane</keyword>
<organism evidence="4">
    <name type="scientific">Rodentolepis nana</name>
    <name type="common">Dwarf tapeworm</name>
    <name type="synonym">Hymenolepis nana</name>
    <dbReference type="NCBI Taxonomy" id="102285"/>
    <lineage>
        <taxon>Eukaryota</taxon>
        <taxon>Metazoa</taxon>
        <taxon>Spiralia</taxon>
        <taxon>Lophotrochozoa</taxon>
        <taxon>Platyhelminthes</taxon>
        <taxon>Cestoda</taxon>
        <taxon>Eucestoda</taxon>
        <taxon>Cyclophyllidea</taxon>
        <taxon>Hymenolepididae</taxon>
        <taxon>Rodentolepis</taxon>
    </lineage>
</organism>
<keyword evidence="3" id="KW-1185">Reference proteome</keyword>
<gene>
    <name evidence="2" type="ORF">HNAJ_LOCUS11532</name>
</gene>
<reference evidence="2 3" key="2">
    <citation type="submission" date="2018-11" db="EMBL/GenBank/DDBJ databases">
        <authorList>
            <consortium name="Pathogen Informatics"/>
        </authorList>
    </citation>
    <scope>NUCLEOTIDE SEQUENCE [LARGE SCALE GENOMIC DNA]</scope>
</reference>
<evidence type="ECO:0000256" key="1">
    <source>
        <dbReference type="SAM" id="Phobius"/>
    </source>
</evidence>
<name>A0A0R3TUT4_RODNA</name>
<sequence>MANWKPLTTSELRHCDRFCFNDGVCIGCMRDPHAKAQCIGCTCPQHLWTGERCEIRVGYLGMRSTEDTLYILTVIFALLAILMSISTIYFYLKGRRFRQDPFIIPGDPTIHLSIQPPSDSDKHYDIPQPLVTPGNA</sequence>
<dbReference type="EMBL" id="UZAE01013629">
    <property type="protein sequence ID" value="VDO10664.1"/>
    <property type="molecule type" value="Genomic_DNA"/>
</dbReference>
<accession>A0A0R3TUT4</accession>
<dbReference type="Proteomes" id="UP000278807">
    <property type="component" value="Unassembled WGS sequence"/>
</dbReference>
<protein>
    <submittedName>
        <fullName evidence="4">EGF-like domain-containing protein</fullName>
    </submittedName>
</protein>
<keyword evidence="1" id="KW-0472">Membrane</keyword>
<evidence type="ECO:0000313" key="4">
    <source>
        <dbReference type="WBParaSite" id="HNAJ_0001154201-mRNA-1"/>
    </source>
</evidence>
<keyword evidence="1" id="KW-1133">Transmembrane helix</keyword>
<evidence type="ECO:0000313" key="3">
    <source>
        <dbReference type="Proteomes" id="UP000278807"/>
    </source>
</evidence>
<reference evidence="4" key="1">
    <citation type="submission" date="2017-02" db="UniProtKB">
        <authorList>
            <consortium name="WormBaseParasite"/>
        </authorList>
    </citation>
    <scope>IDENTIFICATION</scope>
</reference>
<proteinExistence type="predicted"/>
<dbReference type="AlphaFoldDB" id="A0A0R3TUT4"/>
<feature type="transmembrane region" description="Helical" evidence="1">
    <location>
        <begin position="69"/>
        <end position="92"/>
    </location>
</feature>
<dbReference type="WBParaSite" id="HNAJ_0001154201-mRNA-1">
    <property type="protein sequence ID" value="HNAJ_0001154201-mRNA-1"/>
    <property type="gene ID" value="HNAJ_0001154201"/>
</dbReference>